<dbReference type="SMART" id="SM00842">
    <property type="entry name" value="FtsA"/>
    <property type="match status" value="1"/>
</dbReference>
<evidence type="ECO:0000313" key="8">
    <source>
        <dbReference type="EMBL" id="KCZ90650.1"/>
    </source>
</evidence>
<keyword evidence="3 5" id="KW-0472">Membrane</keyword>
<gene>
    <name evidence="5" type="primary">ftsA</name>
    <name evidence="8" type="ORF">HJO_12401</name>
</gene>
<comment type="caution">
    <text evidence="8">The sequence shown here is derived from an EMBL/GenBank/DDBJ whole genome shotgun (WGS) entry which is preliminary data.</text>
</comment>
<sequence>MANVQSRRSALGGSRRTGTVATLDIGCSKITCLIGRNDGSGPRRFQILGGGRQQSRGFTGGAISDMEGLERSIRLAVEDAEREAGEQISEVILGITGPRLECTLVTAAIDIGGHEITHKDVKRLQALALSKVPTKGADILAAWPVAYRVDQQEGVRQPAGMFADRAGILLSVVTAPRPMVKNLVECVGRAHLGVSALVPSSIASGAGTLIDDEIENGAICIDMGAGVTAVSVYLNGSPAWLGLVPAGGTHVTADIAQGIGTTFAAAERLKTVYGTANLEGPGLAERIEAPRLGDDGRLQGMKMEKGAIADIIAPRIEEIFEYVQKSLNASGVRSVLPRRVVLTGGASQLSGVRDVAARVLNAPVRLGRPTIAEFLGETLGTPAFSTASGLLLYGELGFVDVARSGVALKEYGTETGSGVVNKAFHWLKENF</sequence>
<dbReference type="GO" id="GO:0009898">
    <property type="term" value="C:cytoplasmic side of plasma membrane"/>
    <property type="evidence" value="ECO:0007669"/>
    <property type="project" value="UniProtKB-UniRule"/>
</dbReference>
<dbReference type="Gene3D" id="3.30.420.40">
    <property type="match status" value="1"/>
</dbReference>
<evidence type="ECO:0000259" key="7">
    <source>
        <dbReference type="SMART" id="SM00842"/>
    </source>
</evidence>
<reference evidence="8 9" key="1">
    <citation type="journal article" date="2014" name="Antonie Van Leeuwenhoek">
        <title>Hyphomonas beringensis sp. nov. and Hyphomonas chukchiensis sp. nov., isolated from surface seawater of the Bering Sea and Chukchi Sea.</title>
        <authorList>
            <person name="Li C."/>
            <person name="Lai Q."/>
            <person name="Li G."/>
            <person name="Dong C."/>
            <person name="Wang J."/>
            <person name="Liao Y."/>
            <person name="Shao Z."/>
        </authorList>
    </citation>
    <scope>NUCLEOTIDE SEQUENCE [LARGE SCALE GENOMIC DNA]</scope>
    <source>
        <strain evidence="8 9">MHS-2</strain>
    </source>
</reference>
<dbReference type="RefSeq" id="WP_035617326.1">
    <property type="nucleotide sequence ID" value="NZ_ARYK01000006.1"/>
</dbReference>
<comment type="function">
    <text evidence="5 6">Cell division protein that is involved in the assembly of the Z ring. May serve as a membrane anchor for the Z ring.</text>
</comment>
<comment type="subunit">
    <text evidence="5">Self-interacts. Interacts with FtsZ.</text>
</comment>
<evidence type="ECO:0000256" key="1">
    <source>
        <dbReference type="ARBA" id="ARBA00022475"/>
    </source>
</evidence>
<dbReference type="GO" id="GO:0032153">
    <property type="term" value="C:cell division site"/>
    <property type="evidence" value="ECO:0007669"/>
    <property type="project" value="UniProtKB-UniRule"/>
</dbReference>
<comment type="similarity">
    <text evidence="5 6">Belongs to the FtsA/MreB family.</text>
</comment>
<dbReference type="PATRIC" id="fig|1280950.3.peg.2486"/>
<comment type="subcellular location">
    <subcellularLocation>
        <location evidence="5">Cell membrane</location>
        <topology evidence="5">Peripheral membrane protein</topology>
        <orientation evidence="5">Cytoplasmic side</orientation>
    </subcellularLocation>
    <text evidence="5">Localizes to the Z ring in an FtsZ-dependent manner. Targeted to the membrane through a conserved C-terminal amphipathic helix.</text>
</comment>
<evidence type="ECO:0000256" key="5">
    <source>
        <dbReference type="HAMAP-Rule" id="MF_02033"/>
    </source>
</evidence>
<evidence type="ECO:0000256" key="4">
    <source>
        <dbReference type="ARBA" id="ARBA00023306"/>
    </source>
</evidence>
<dbReference type="CDD" id="cd24048">
    <property type="entry name" value="ASKHA_NBD_FtsA"/>
    <property type="match status" value="1"/>
</dbReference>
<evidence type="ECO:0000256" key="3">
    <source>
        <dbReference type="ARBA" id="ARBA00023136"/>
    </source>
</evidence>
<dbReference type="HAMAP" id="MF_02033">
    <property type="entry name" value="FtsA"/>
    <property type="match status" value="1"/>
</dbReference>
<dbReference type="AlphaFoldDB" id="A0A059FJ09"/>
<dbReference type="Proteomes" id="UP000025171">
    <property type="component" value="Unassembled WGS sequence"/>
</dbReference>
<organism evidence="8 9">
    <name type="scientific">Hyphomonas johnsonii MHS-2</name>
    <dbReference type="NCBI Taxonomy" id="1280950"/>
    <lineage>
        <taxon>Bacteria</taxon>
        <taxon>Pseudomonadati</taxon>
        <taxon>Pseudomonadota</taxon>
        <taxon>Alphaproteobacteria</taxon>
        <taxon>Hyphomonadales</taxon>
        <taxon>Hyphomonadaceae</taxon>
        <taxon>Hyphomonas</taxon>
    </lineage>
</organism>
<dbReference type="InterPro" id="IPR050696">
    <property type="entry name" value="FtsA/MreB"/>
</dbReference>
<dbReference type="STRING" id="1280950.HJO_12401"/>
<accession>A0A059FJ09</accession>
<evidence type="ECO:0000256" key="6">
    <source>
        <dbReference type="PIRNR" id="PIRNR003101"/>
    </source>
</evidence>
<feature type="domain" description="SHS2" evidence="7">
    <location>
        <begin position="20"/>
        <end position="208"/>
    </location>
</feature>
<evidence type="ECO:0000313" key="9">
    <source>
        <dbReference type="Proteomes" id="UP000025171"/>
    </source>
</evidence>
<dbReference type="OrthoDB" id="9810567at2"/>
<name>A0A059FJ09_9PROT</name>
<dbReference type="SUPFAM" id="SSF53067">
    <property type="entry name" value="Actin-like ATPase domain"/>
    <property type="match status" value="2"/>
</dbReference>
<dbReference type="PIRSF" id="PIRSF003101">
    <property type="entry name" value="FtsA"/>
    <property type="match status" value="1"/>
</dbReference>
<dbReference type="Pfam" id="PF02491">
    <property type="entry name" value="SHS2_FTSA"/>
    <property type="match status" value="1"/>
</dbReference>
<dbReference type="NCBIfam" id="TIGR01174">
    <property type="entry name" value="ftsA"/>
    <property type="match status" value="1"/>
</dbReference>
<dbReference type="PANTHER" id="PTHR32432:SF4">
    <property type="entry name" value="CELL DIVISION PROTEIN FTSA"/>
    <property type="match status" value="1"/>
</dbReference>
<keyword evidence="9" id="KW-1185">Reference proteome</keyword>
<dbReference type="GO" id="GO:0043093">
    <property type="term" value="P:FtsZ-dependent cytokinesis"/>
    <property type="evidence" value="ECO:0007669"/>
    <property type="project" value="UniProtKB-UniRule"/>
</dbReference>
<keyword evidence="2 5" id="KW-0132">Cell division</keyword>
<dbReference type="eggNOG" id="COG0849">
    <property type="taxonomic scope" value="Bacteria"/>
</dbReference>
<dbReference type="PANTHER" id="PTHR32432">
    <property type="entry name" value="CELL DIVISION PROTEIN FTSA-RELATED"/>
    <property type="match status" value="1"/>
</dbReference>
<proteinExistence type="inferred from homology"/>
<keyword evidence="4 5" id="KW-0131">Cell cycle</keyword>
<dbReference type="InterPro" id="IPR020823">
    <property type="entry name" value="Cell_div_FtsA"/>
</dbReference>
<dbReference type="Pfam" id="PF14450">
    <property type="entry name" value="FtsA"/>
    <property type="match status" value="1"/>
</dbReference>
<dbReference type="InterPro" id="IPR043129">
    <property type="entry name" value="ATPase_NBD"/>
</dbReference>
<dbReference type="EMBL" id="ARYK01000006">
    <property type="protein sequence ID" value="KCZ90650.1"/>
    <property type="molecule type" value="Genomic_DNA"/>
</dbReference>
<dbReference type="InterPro" id="IPR003494">
    <property type="entry name" value="SHS2_FtsA"/>
</dbReference>
<keyword evidence="1 5" id="KW-1003">Cell membrane</keyword>
<protein>
    <recommendedName>
        <fullName evidence="5 6">Cell division protein FtsA</fullName>
    </recommendedName>
</protein>
<evidence type="ECO:0000256" key="2">
    <source>
        <dbReference type="ARBA" id="ARBA00022618"/>
    </source>
</evidence>